<evidence type="ECO:0000313" key="1">
    <source>
        <dbReference type="EMBL" id="MBO2008446.1"/>
    </source>
</evidence>
<reference evidence="1 2" key="1">
    <citation type="submission" date="2021-03" db="EMBL/GenBank/DDBJ databases">
        <authorList>
            <person name="Kim M.K."/>
        </authorList>
    </citation>
    <scope>NUCLEOTIDE SEQUENCE [LARGE SCALE GENOMIC DNA]</scope>
    <source>
        <strain evidence="1 2">BT442</strain>
    </source>
</reference>
<gene>
    <name evidence="1" type="ORF">J4E00_05230</name>
</gene>
<protein>
    <recommendedName>
        <fullName evidence="3">XRE family transcriptional regulator</fullName>
    </recommendedName>
</protein>
<dbReference type="Proteomes" id="UP000664369">
    <property type="component" value="Unassembled WGS sequence"/>
</dbReference>
<name>A0ABS3QB82_9BACT</name>
<dbReference type="EMBL" id="JAGETZ010000002">
    <property type="protein sequence ID" value="MBO2008446.1"/>
    <property type="molecule type" value="Genomic_DNA"/>
</dbReference>
<keyword evidence="2" id="KW-1185">Reference proteome</keyword>
<comment type="caution">
    <text evidence="1">The sequence shown here is derived from an EMBL/GenBank/DDBJ whole genome shotgun (WGS) entry which is preliminary data.</text>
</comment>
<dbReference type="RefSeq" id="WP_208173972.1">
    <property type="nucleotide sequence ID" value="NZ_JAGETZ010000002.1"/>
</dbReference>
<accession>A0ABS3QB82</accession>
<proteinExistence type="predicted"/>
<evidence type="ECO:0000313" key="2">
    <source>
        <dbReference type="Proteomes" id="UP000664369"/>
    </source>
</evidence>
<evidence type="ECO:0008006" key="3">
    <source>
        <dbReference type="Google" id="ProtNLM"/>
    </source>
</evidence>
<sequence length="184" mass="19936">MADSLRAHFALTQQRLAEWLGVHRVVVAQAEAGLRDLPLGRHLRQGVQHLRFTLATVGQMLRGSGIIEPAPAPLPAPPVNTKALRRRIAACRMQAARLASERPAMQARATAYVNRLAALPALRGYTDPVPDPVQEARWLSLFELEASVGLHDECGPGPQALATARQAGLEREAEVLENLLAGLE</sequence>
<organism evidence="1 2">
    <name type="scientific">Hymenobacter negativus</name>
    <dbReference type="NCBI Taxonomy" id="2795026"/>
    <lineage>
        <taxon>Bacteria</taxon>
        <taxon>Pseudomonadati</taxon>
        <taxon>Bacteroidota</taxon>
        <taxon>Cytophagia</taxon>
        <taxon>Cytophagales</taxon>
        <taxon>Hymenobacteraceae</taxon>
        <taxon>Hymenobacter</taxon>
    </lineage>
</organism>